<keyword evidence="4" id="KW-1185">Reference proteome</keyword>
<evidence type="ECO:0000259" key="2">
    <source>
        <dbReference type="Pfam" id="PF20441"/>
    </source>
</evidence>
<dbReference type="InterPro" id="IPR046462">
    <property type="entry name" value="TerL_nuclease"/>
</dbReference>
<dbReference type="PANTHER" id="PTHR41287">
    <property type="match status" value="1"/>
</dbReference>
<proteinExistence type="predicted"/>
<dbReference type="HOGENOM" id="CLU_035790_0_0_5"/>
<dbReference type="GO" id="GO:0004519">
    <property type="term" value="F:endonuclease activity"/>
    <property type="evidence" value="ECO:0007669"/>
    <property type="project" value="InterPro"/>
</dbReference>
<sequence length="560" mass="62224">MTWDTSLPDWEDKIIKGDSIIPVKPIFKDQAEHALSIFKNLKMVDVLGKPTFGEACADWVFDFVGAIFGAYDENQGRQLIEEFFLLISKKNGKSTIAAGIMMTALLLNDRDSAELLLLAPTKEVADNAYKPASDMIKNDPNLELILEAKDHLKEIRHIETGAVLKVVAADSKTVSGKKASFVLVDELWLFGNMANADTMLQEATGGLVSRPEGFVIYLSTQSDKPPAGVFKTKLDYYRDLRDSKIVNKTRMGVLYEFPKKYIDHNLYLEPDNFYITNPNIGRSVQKEWISNKLSEITDEDSRITFYAKHLNIEIGQNLRSNRWSGAEFWIRQTDETLNYESLLERSEVVVVGIDGGGLDDLFGLSLLGRDKTNKHWLSWSHAWAHESVLERRKSIASLLKDFKNDGDLTIVNDSLADISSIIEIISDVKNRGLLASVSVDPAGIGELIEALAEIDVTPENNQVIGAPQGYMMMNAIKTAERKVASGTFWHAKSALMNWCVSNIKIEPTATAIRATKQTAGDAKIDPVMAMFDAVTVMSRNPEAKNSGTIEQYFASLGGKA</sequence>
<dbReference type="Gene3D" id="3.40.50.300">
    <property type="entry name" value="P-loop containing nucleotide triphosphate hydrolases"/>
    <property type="match status" value="1"/>
</dbReference>
<accession>J0ZSD0</accession>
<dbReference type="InterPro" id="IPR027417">
    <property type="entry name" value="P-loop_NTPase"/>
</dbReference>
<dbReference type="Pfam" id="PF20441">
    <property type="entry name" value="TerL_nuclease"/>
    <property type="match status" value="1"/>
</dbReference>
<comment type="caution">
    <text evidence="3">The sequence shown here is derived from an EMBL/GenBank/DDBJ whole genome shotgun (WGS) entry which is preliminary data.</text>
</comment>
<dbReference type="InterPro" id="IPR005021">
    <property type="entry name" value="Terminase_largesu-like"/>
</dbReference>
<feature type="domain" description="Terminase large subunit-like endonuclease" evidence="2">
    <location>
        <begin position="272"/>
        <end position="536"/>
    </location>
</feature>
<feature type="domain" description="Terminase large subunit-like ATPase" evidence="1">
    <location>
        <begin position="63"/>
        <end position="198"/>
    </location>
</feature>
<name>J0ZSD0_9HYPH</name>
<dbReference type="eggNOG" id="COG4626">
    <property type="taxonomic scope" value="Bacteria"/>
</dbReference>
<evidence type="ECO:0000313" key="4">
    <source>
        <dbReference type="Proteomes" id="UP000008952"/>
    </source>
</evidence>
<reference evidence="3 4" key="1">
    <citation type="submission" date="2012-03" db="EMBL/GenBank/DDBJ databases">
        <title>The Genome Sequence of Bartonella tamiae Th239.</title>
        <authorList>
            <consortium name="The Broad Institute Genome Sequencing Platform"/>
            <consortium name="The Broad Institute Genome Sequencing Center for Infectious Disease"/>
            <person name="Feldgarden M."/>
            <person name="Kirby J."/>
            <person name="Kosoy M."/>
            <person name="Birtles R."/>
            <person name="Probert W.S."/>
            <person name="Chiaraviglio L."/>
            <person name="Young S.K."/>
            <person name="Zeng Q."/>
            <person name="Gargeya S."/>
            <person name="Fitzgerald M."/>
            <person name="Haas B."/>
            <person name="Abouelleil A."/>
            <person name="Alvarado L."/>
            <person name="Arachchi H.M."/>
            <person name="Berlin A."/>
            <person name="Chapman S.B."/>
            <person name="Gearin G."/>
            <person name="Goldberg J."/>
            <person name="Griggs A."/>
            <person name="Gujja S."/>
            <person name="Hansen M."/>
            <person name="Heiman D."/>
            <person name="Howarth C."/>
            <person name="Larimer J."/>
            <person name="Lui A."/>
            <person name="MacDonald P.J.P."/>
            <person name="McCowen C."/>
            <person name="Montmayeur A."/>
            <person name="Murphy C."/>
            <person name="Neiman D."/>
            <person name="Pearson M."/>
            <person name="Priest M."/>
            <person name="Roberts A."/>
            <person name="Saif S."/>
            <person name="Shea T."/>
            <person name="Sisk P."/>
            <person name="Stolte C."/>
            <person name="Sykes S."/>
            <person name="Wortman J."/>
            <person name="Nusbaum C."/>
            <person name="Birren B."/>
        </authorList>
    </citation>
    <scope>NUCLEOTIDE SEQUENCE [LARGE SCALE GENOMIC DNA]</scope>
    <source>
        <strain evidence="3 4">Th239</strain>
    </source>
</reference>
<evidence type="ECO:0008006" key="5">
    <source>
        <dbReference type="Google" id="ProtNLM"/>
    </source>
</evidence>
<dbReference type="STRING" id="1094558.ME5_00052"/>
<dbReference type="Proteomes" id="UP000008952">
    <property type="component" value="Unassembled WGS sequence"/>
</dbReference>
<protein>
    <recommendedName>
        <fullName evidence="5">Phage terminase, large subunit</fullName>
    </recommendedName>
</protein>
<dbReference type="PANTHER" id="PTHR41287:SF1">
    <property type="entry name" value="PROTEIN YMFN"/>
    <property type="match status" value="1"/>
</dbReference>
<dbReference type="RefSeq" id="WP_008037299.1">
    <property type="nucleotide sequence ID" value="NZ_JH725147.1"/>
</dbReference>
<dbReference type="PATRIC" id="fig|1094558.3.peg.53"/>
<dbReference type="EMBL" id="AIMB01000001">
    <property type="protein sequence ID" value="EJF91673.1"/>
    <property type="molecule type" value="Genomic_DNA"/>
</dbReference>
<dbReference type="Pfam" id="PF03354">
    <property type="entry name" value="TerL_ATPase"/>
    <property type="match status" value="1"/>
</dbReference>
<dbReference type="OrthoDB" id="9760250at2"/>
<evidence type="ECO:0000259" key="1">
    <source>
        <dbReference type="Pfam" id="PF03354"/>
    </source>
</evidence>
<organism evidence="3 4">
    <name type="scientific">Bartonella tamiae Th239</name>
    <dbReference type="NCBI Taxonomy" id="1094558"/>
    <lineage>
        <taxon>Bacteria</taxon>
        <taxon>Pseudomonadati</taxon>
        <taxon>Pseudomonadota</taxon>
        <taxon>Alphaproteobacteria</taxon>
        <taxon>Hyphomicrobiales</taxon>
        <taxon>Bartonellaceae</taxon>
        <taxon>Bartonella</taxon>
    </lineage>
</organism>
<gene>
    <name evidence="3" type="ORF">ME5_00052</name>
</gene>
<dbReference type="InterPro" id="IPR046461">
    <property type="entry name" value="TerL_ATPase"/>
</dbReference>
<evidence type="ECO:0000313" key="3">
    <source>
        <dbReference type="EMBL" id="EJF91673.1"/>
    </source>
</evidence>
<dbReference type="AlphaFoldDB" id="J0ZSD0"/>